<dbReference type="Gene3D" id="3.40.50.1820">
    <property type="entry name" value="alpha/beta hydrolase"/>
    <property type="match status" value="1"/>
</dbReference>
<protein>
    <submittedName>
        <fullName evidence="2">Alpha/beta fold hydrolase</fullName>
    </submittedName>
</protein>
<dbReference type="RefSeq" id="WP_369153963.1">
    <property type="nucleotide sequence ID" value="NZ_CP163429.1"/>
</dbReference>
<name>A0AB39LGC4_9ACTN</name>
<feature type="domain" description="AB hydrolase-1" evidence="1">
    <location>
        <begin position="43"/>
        <end position="265"/>
    </location>
</feature>
<dbReference type="Pfam" id="PF00561">
    <property type="entry name" value="Abhydrolase_1"/>
    <property type="match status" value="1"/>
</dbReference>
<dbReference type="InterPro" id="IPR050471">
    <property type="entry name" value="AB_hydrolase"/>
</dbReference>
<dbReference type="SUPFAM" id="SSF53474">
    <property type="entry name" value="alpha/beta-Hydrolases"/>
    <property type="match status" value="1"/>
</dbReference>
<reference evidence="2" key="1">
    <citation type="submission" date="2024-07" db="EMBL/GenBank/DDBJ databases">
        <authorList>
            <person name="Yu S.T."/>
        </authorList>
    </citation>
    <scope>NUCLEOTIDE SEQUENCE</scope>
    <source>
        <strain evidence="2">R02</strain>
    </source>
</reference>
<dbReference type="PANTHER" id="PTHR43433:SF5">
    <property type="entry name" value="AB HYDROLASE-1 DOMAIN-CONTAINING PROTEIN"/>
    <property type="match status" value="1"/>
</dbReference>
<evidence type="ECO:0000259" key="1">
    <source>
        <dbReference type="Pfam" id="PF00561"/>
    </source>
</evidence>
<dbReference type="AlphaFoldDB" id="A0AB39LGC4"/>
<accession>A0AB39LGC4</accession>
<dbReference type="EMBL" id="CP163429">
    <property type="protein sequence ID" value="XDP92090.1"/>
    <property type="molecule type" value="Genomic_DNA"/>
</dbReference>
<organism evidence="2">
    <name type="scientific">Streptomyces sp. R02</name>
    <dbReference type="NCBI Taxonomy" id="3238623"/>
    <lineage>
        <taxon>Bacteria</taxon>
        <taxon>Bacillati</taxon>
        <taxon>Actinomycetota</taxon>
        <taxon>Actinomycetes</taxon>
        <taxon>Kitasatosporales</taxon>
        <taxon>Streptomycetaceae</taxon>
        <taxon>Streptomyces</taxon>
    </lineage>
</organism>
<evidence type="ECO:0000313" key="2">
    <source>
        <dbReference type="EMBL" id="XDP92090.1"/>
    </source>
</evidence>
<keyword evidence="2" id="KW-0378">Hydrolase</keyword>
<dbReference type="InterPro" id="IPR029058">
    <property type="entry name" value="AB_hydrolase_fold"/>
</dbReference>
<dbReference type="InterPro" id="IPR000073">
    <property type="entry name" value="AB_hydrolase_1"/>
</dbReference>
<dbReference type="PANTHER" id="PTHR43433">
    <property type="entry name" value="HYDROLASE, ALPHA/BETA FOLD FAMILY PROTEIN"/>
    <property type="match status" value="1"/>
</dbReference>
<gene>
    <name evidence="2" type="ORF">AB5J57_00535</name>
</gene>
<dbReference type="GO" id="GO:0016787">
    <property type="term" value="F:hydrolase activity"/>
    <property type="evidence" value="ECO:0007669"/>
    <property type="project" value="UniProtKB-KW"/>
</dbReference>
<proteinExistence type="predicted"/>
<sequence length="278" mass="30317">MTTYLADSAETRYVDGPDGERFAYRRFGREGTRPLVMHMRLRGTIDHWDPMFLDLVSAEREVIIFDNRGTNFSTGSAPVTMDELVQGSLAFIGALGLTDIDVLGWSMGGIVAQGVALAAPELVHRLVVAGSSPGGVPDLPAPPARVAQTTGKPDNGDEDFLYLFYPETEKARAAGLASLRRLDHRLKQSNAAVGDEAFRGQLAAIGGFNGYWGRQEELTLPVLVANGAHDVMIHAYATYAMSQRLPNAKIILYSDAGHGFLFQHPEDFAHEVNRFLSL</sequence>